<evidence type="ECO:0000313" key="3">
    <source>
        <dbReference type="EMBL" id="KAL3774498.1"/>
    </source>
</evidence>
<dbReference type="PANTHER" id="PTHR36970:SF1">
    <property type="entry name" value="BESTROPHIN HOMOLOG"/>
    <property type="match status" value="1"/>
</dbReference>
<evidence type="ECO:0000256" key="1">
    <source>
        <dbReference type="SAM" id="MobiDB-lite"/>
    </source>
</evidence>
<reference evidence="3 4" key="1">
    <citation type="journal article" date="2020" name="G3 (Bethesda)">
        <title>Improved Reference Genome for Cyclotella cryptica CCMP332, a Model for Cell Wall Morphogenesis, Salinity Adaptation, and Lipid Production in Diatoms (Bacillariophyta).</title>
        <authorList>
            <person name="Roberts W.R."/>
            <person name="Downey K.M."/>
            <person name="Ruck E.C."/>
            <person name="Traller J.C."/>
            <person name="Alverson A.J."/>
        </authorList>
    </citation>
    <scope>NUCLEOTIDE SEQUENCE [LARGE SCALE GENOMIC DNA]</scope>
    <source>
        <strain evidence="3 4">CCMP332</strain>
    </source>
</reference>
<keyword evidence="4" id="KW-1185">Reference proteome</keyword>
<keyword evidence="2" id="KW-0812">Transmembrane</keyword>
<comment type="caution">
    <text evidence="3">The sequence shown here is derived from an EMBL/GenBank/DDBJ whole genome shotgun (WGS) entry which is preliminary data.</text>
</comment>
<proteinExistence type="predicted"/>
<keyword evidence="2" id="KW-0472">Membrane</keyword>
<feature type="transmembrane region" description="Helical" evidence="2">
    <location>
        <begin position="67"/>
        <end position="88"/>
    </location>
</feature>
<protein>
    <submittedName>
        <fullName evidence="3">Uncharacterized protein</fullName>
    </submittedName>
</protein>
<gene>
    <name evidence="3" type="ORF">HJC23_013457</name>
</gene>
<dbReference type="PANTHER" id="PTHR36970">
    <property type="entry name" value="UNNAMED PRODUCT"/>
    <property type="match status" value="1"/>
</dbReference>
<evidence type="ECO:0000313" key="4">
    <source>
        <dbReference type="Proteomes" id="UP001516023"/>
    </source>
</evidence>
<sequence>MKMVDANQPSNDSVYEDCTDEDYSDPLLPNTCISTSPYHHRDAQLRYATLKQKKDACKPDEENARKIAKHCMPTLFVVNLYSAMLVFFKMLWNLESIFGLALTVGATVVAYYAVLYKEDAEGNTGGYYWNGDIPTVLLSFAVITPISSSITMAFTRRENALRSLASFRSAVYNLYVAHASWDWGECNKGKGRRGCFENDEDMAAVYGKDHKNGEEKKKIDFMRHSETTIRHLIQLSDALYQYLTLPTATRARHRVTSRGRTESKQILSCARSLFTLNVNGRMILISQLCEALKYRGLPGNEASRIRQWENFMTNAMEDLRMVKEYRTPQALRSFGRLFTMFLPAFYAPSYVQVARDTDSLAMGIAVGVVTSIALTALFECVRQLEDPFVSYVTLDAIDVREELVVLVYEELMIARKVMFPEAGKFELKGDEYTRGSVHNKKEEGDRCGSRGSDENRDRSISVELDRTSRHKL</sequence>
<organism evidence="3 4">
    <name type="scientific">Cyclotella cryptica</name>
    <dbReference type="NCBI Taxonomy" id="29204"/>
    <lineage>
        <taxon>Eukaryota</taxon>
        <taxon>Sar</taxon>
        <taxon>Stramenopiles</taxon>
        <taxon>Ochrophyta</taxon>
        <taxon>Bacillariophyta</taxon>
        <taxon>Coscinodiscophyceae</taxon>
        <taxon>Thalassiosirophycidae</taxon>
        <taxon>Stephanodiscales</taxon>
        <taxon>Stephanodiscaceae</taxon>
        <taxon>Cyclotella</taxon>
    </lineage>
</organism>
<name>A0ABD3NEY9_9STRA</name>
<dbReference type="EMBL" id="JABMIG020000588">
    <property type="protein sequence ID" value="KAL3774498.1"/>
    <property type="molecule type" value="Genomic_DNA"/>
</dbReference>
<evidence type="ECO:0000256" key="2">
    <source>
        <dbReference type="SAM" id="Phobius"/>
    </source>
</evidence>
<accession>A0ABD3NEY9</accession>
<dbReference type="AlphaFoldDB" id="A0ABD3NEY9"/>
<feature type="region of interest" description="Disordered" evidence="1">
    <location>
        <begin position="436"/>
        <end position="472"/>
    </location>
</feature>
<dbReference type="Proteomes" id="UP001516023">
    <property type="component" value="Unassembled WGS sequence"/>
</dbReference>
<keyword evidence="2" id="KW-1133">Transmembrane helix</keyword>
<feature type="transmembrane region" description="Helical" evidence="2">
    <location>
        <begin position="97"/>
        <end position="116"/>
    </location>
</feature>
<feature type="transmembrane region" description="Helical" evidence="2">
    <location>
        <begin position="136"/>
        <end position="154"/>
    </location>
</feature>